<evidence type="ECO:0000313" key="1">
    <source>
        <dbReference type="EMBL" id="LAB34449.1"/>
    </source>
</evidence>
<accession>A0A2D4MN44</accession>
<protein>
    <submittedName>
        <fullName evidence="1">Uncharacterized protein</fullName>
    </submittedName>
</protein>
<reference evidence="1" key="2">
    <citation type="submission" date="2017-11" db="EMBL/GenBank/DDBJ databases">
        <title>Coralsnake Venomics: Analyses of Venom Gland Transcriptomes and Proteomes of Six Brazilian Taxa.</title>
        <authorList>
            <person name="Aird S.D."/>
            <person name="Jorge da Silva N."/>
            <person name="Qiu L."/>
            <person name="Villar-Briones A."/>
            <person name="Aparecida-Saddi V."/>
            <person name="Campos-Telles M.P."/>
            <person name="Grau M."/>
            <person name="Mikheyev A.S."/>
        </authorList>
    </citation>
    <scope>NUCLEOTIDE SEQUENCE</scope>
    <source>
        <tissue evidence="1">Venom_gland</tissue>
    </source>
</reference>
<organism evidence="1">
    <name type="scientific">Micrurus spixii</name>
    <name type="common">Amazon coral snake</name>
    <dbReference type="NCBI Taxonomy" id="129469"/>
    <lineage>
        <taxon>Eukaryota</taxon>
        <taxon>Metazoa</taxon>
        <taxon>Chordata</taxon>
        <taxon>Craniata</taxon>
        <taxon>Vertebrata</taxon>
        <taxon>Euteleostomi</taxon>
        <taxon>Lepidosauria</taxon>
        <taxon>Squamata</taxon>
        <taxon>Bifurcata</taxon>
        <taxon>Unidentata</taxon>
        <taxon>Episquamata</taxon>
        <taxon>Toxicofera</taxon>
        <taxon>Serpentes</taxon>
        <taxon>Colubroidea</taxon>
        <taxon>Elapidae</taxon>
        <taxon>Elapinae</taxon>
        <taxon>Micrurus</taxon>
    </lineage>
</organism>
<sequence length="99" mass="10785">MQRNSLGSPSISPRAALLVNLLGRKDLHQPGPIIHSPSPVVVHNDVDPSSVAMVWSIGSIAVLNKEFGEHAWACLDARFYVEQRAFRVDLGDSLNAEVL</sequence>
<name>A0A2D4MN44_9SAUR</name>
<proteinExistence type="predicted"/>
<reference evidence="1" key="1">
    <citation type="submission" date="2017-07" db="EMBL/GenBank/DDBJ databases">
        <authorList>
            <person name="Mikheyev A."/>
            <person name="Grau M."/>
        </authorList>
    </citation>
    <scope>NUCLEOTIDE SEQUENCE</scope>
    <source>
        <tissue evidence="1">Venom_gland</tissue>
    </source>
</reference>
<dbReference type="AlphaFoldDB" id="A0A2D4MN44"/>
<dbReference type="EMBL" id="IACM01110474">
    <property type="protein sequence ID" value="LAB34449.1"/>
    <property type="molecule type" value="Transcribed_RNA"/>
</dbReference>